<dbReference type="InterPro" id="IPR050267">
    <property type="entry name" value="Anti-sigma-factor_SerPK"/>
</dbReference>
<dbReference type="Pfam" id="PF13581">
    <property type="entry name" value="HATPase_c_2"/>
    <property type="match status" value="1"/>
</dbReference>
<protein>
    <submittedName>
        <fullName evidence="3">ATP-binding protein</fullName>
    </submittedName>
</protein>
<gene>
    <name evidence="3" type="ORF">G4Z16_09570</name>
</gene>
<dbReference type="PANTHER" id="PTHR35526">
    <property type="entry name" value="ANTI-SIGMA-F FACTOR RSBW-RELATED"/>
    <property type="match status" value="1"/>
</dbReference>
<accession>A0A7T1T569</accession>
<dbReference type="SUPFAM" id="SSF55874">
    <property type="entry name" value="ATPase domain of HSP90 chaperone/DNA topoisomerase II/histidine kinase"/>
    <property type="match status" value="1"/>
</dbReference>
<dbReference type="Proteomes" id="UP000595046">
    <property type="component" value="Chromosome"/>
</dbReference>
<dbReference type="CDD" id="cd16936">
    <property type="entry name" value="HATPase_RsbW-like"/>
    <property type="match status" value="1"/>
</dbReference>
<keyword evidence="3" id="KW-0547">Nucleotide-binding</keyword>
<dbReference type="InterPro" id="IPR003594">
    <property type="entry name" value="HATPase_dom"/>
</dbReference>
<keyword evidence="1" id="KW-0808">Transferase</keyword>
<dbReference type="KEGG" id="sbat:G4Z16_09570"/>
<dbReference type="AlphaFoldDB" id="A0A7T1T569"/>
<name>A0A7T1T569_9ACTN</name>
<dbReference type="PANTHER" id="PTHR35526:SF3">
    <property type="entry name" value="ANTI-SIGMA-F FACTOR RSBW"/>
    <property type="match status" value="1"/>
</dbReference>
<evidence type="ECO:0000313" key="4">
    <source>
        <dbReference type="Proteomes" id="UP000595046"/>
    </source>
</evidence>
<evidence type="ECO:0000256" key="1">
    <source>
        <dbReference type="ARBA" id="ARBA00022527"/>
    </source>
</evidence>
<proteinExistence type="predicted"/>
<organism evidence="3 4">
    <name type="scientific">Streptomyces bathyalis</name>
    <dbReference type="NCBI Taxonomy" id="2710756"/>
    <lineage>
        <taxon>Bacteria</taxon>
        <taxon>Bacillati</taxon>
        <taxon>Actinomycetota</taxon>
        <taxon>Actinomycetes</taxon>
        <taxon>Kitasatosporales</taxon>
        <taxon>Streptomycetaceae</taxon>
        <taxon>Streptomyces</taxon>
    </lineage>
</organism>
<reference evidence="4" key="1">
    <citation type="submission" date="2020-02" db="EMBL/GenBank/DDBJ databases">
        <title>Streptomyces sp. ASO4wet.</title>
        <authorList>
            <person name="Risdian C."/>
            <person name="Landwehr W."/>
            <person name="Schupp P."/>
            <person name="Wink J."/>
        </authorList>
    </citation>
    <scope>NUCLEOTIDE SEQUENCE [LARGE SCALE GENOMIC DNA]</scope>
    <source>
        <strain evidence="4">ASO4wet</strain>
    </source>
</reference>
<dbReference type="InterPro" id="IPR036890">
    <property type="entry name" value="HATPase_C_sf"/>
</dbReference>
<evidence type="ECO:0000259" key="2">
    <source>
        <dbReference type="Pfam" id="PF13581"/>
    </source>
</evidence>
<dbReference type="Gene3D" id="3.30.565.10">
    <property type="entry name" value="Histidine kinase-like ATPase, C-terminal domain"/>
    <property type="match status" value="1"/>
</dbReference>
<dbReference type="GO" id="GO:0005524">
    <property type="term" value="F:ATP binding"/>
    <property type="evidence" value="ECO:0007669"/>
    <property type="project" value="UniProtKB-KW"/>
</dbReference>
<sequence>MPVPTGHSPAATGGGEQQQEALLVDSVFTDIGQARKAVEEHLASECAWVDLSGVLLVVSELVTNAQRHARGTWQLRVQAEPHRVRIEVTDPVPLPPRWRQGKLDGSGGWGLRIVEQCADTLEVLASAHGKTMRAQWLHPDRAGASLN</sequence>
<keyword evidence="1" id="KW-0723">Serine/threonine-protein kinase</keyword>
<dbReference type="EMBL" id="CP048882">
    <property type="protein sequence ID" value="QPP06605.1"/>
    <property type="molecule type" value="Genomic_DNA"/>
</dbReference>
<dbReference type="RefSeq" id="WP_197350435.1">
    <property type="nucleotide sequence ID" value="NZ_CP048882.1"/>
</dbReference>
<keyword evidence="3" id="KW-0067">ATP-binding</keyword>
<evidence type="ECO:0000313" key="3">
    <source>
        <dbReference type="EMBL" id="QPP06605.1"/>
    </source>
</evidence>
<dbReference type="GO" id="GO:0004674">
    <property type="term" value="F:protein serine/threonine kinase activity"/>
    <property type="evidence" value="ECO:0007669"/>
    <property type="project" value="UniProtKB-KW"/>
</dbReference>
<keyword evidence="4" id="KW-1185">Reference proteome</keyword>
<feature type="domain" description="Histidine kinase/HSP90-like ATPase" evidence="2">
    <location>
        <begin position="30"/>
        <end position="136"/>
    </location>
</feature>
<keyword evidence="1" id="KW-0418">Kinase</keyword>